<dbReference type="RefSeq" id="WP_222595884.1">
    <property type="nucleotide sequence ID" value="NZ_BAAARM010000003.1"/>
</dbReference>
<evidence type="ECO:0000256" key="2">
    <source>
        <dbReference type="ARBA" id="ARBA00023125"/>
    </source>
</evidence>
<dbReference type="EMBL" id="BJYY01000013">
    <property type="protein sequence ID" value="GEO34432.1"/>
    <property type="molecule type" value="Genomic_DNA"/>
</dbReference>
<dbReference type="Gene3D" id="1.10.10.10">
    <property type="entry name" value="Winged helix-like DNA-binding domain superfamily/Winged helix DNA-binding domain"/>
    <property type="match status" value="1"/>
</dbReference>
<evidence type="ECO:0000256" key="3">
    <source>
        <dbReference type="ARBA" id="ARBA00023163"/>
    </source>
</evidence>
<name>A0A512DD86_9CELL</name>
<dbReference type="SMART" id="SM00421">
    <property type="entry name" value="HTH_LUXR"/>
    <property type="match status" value="1"/>
</dbReference>
<dbReference type="InterPro" id="IPR016032">
    <property type="entry name" value="Sig_transdc_resp-reg_C-effctor"/>
</dbReference>
<feature type="compositionally biased region" description="Basic and acidic residues" evidence="4">
    <location>
        <begin position="797"/>
        <end position="835"/>
    </location>
</feature>
<keyword evidence="3" id="KW-0804">Transcription</keyword>
<dbReference type="Gene3D" id="1.25.40.10">
    <property type="entry name" value="Tetratricopeptide repeat domain"/>
    <property type="match status" value="1"/>
</dbReference>
<dbReference type="InterPro" id="IPR039420">
    <property type="entry name" value="WalR-like"/>
</dbReference>
<dbReference type="PRINTS" id="PR00038">
    <property type="entry name" value="HTHLUXR"/>
</dbReference>
<dbReference type="InterPro" id="IPR027417">
    <property type="entry name" value="P-loop_NTPase"/>
</dbReference>
<evidence type="ECO:0000313" key="7">
    <source>
        <dbReference type="Proteomes" id="UP000321181"/>
    </source>
</evidence>
<feature type="region of interest" description="Disordered" evidence="4">
    <location>
        <begin position="1"/>
        <end position="50"/>
    </location>
</feature>
<keyword evidence="2" id="KW-0238">DNA-binding</keyword>
<evidence type="ECO:0000313" key="6">
    <source>
        <dbReference type="EMBL" id="GEO34432.1"/>
    </source>
</evidence>
<dbReference type="PANTHER" id="PTHR43214:SF41">
    <property type="entry name" value="NITRATE_NITRITE RESPONSE REGULATOR PROTEIN NARP"/>
    <property type="match status" value="1"/>
</dbReference>
<accession>A0A512DD86</accession>
<keyword evidence="1" id="KW-0805">Transcription regulation</keyword>
<dbReference type="CDD" id="cd06170">
    <property type="entry name" value="LuxR_C_like"/>
    <property type="match status" value="1"/>
</dbReference>
<dbReference type="InterPro" id="IPR036388">
    <property type="entry name" value="WH-like_DNA-bd_sf"/>
</dbReference>
<dbReference type="Pfam" id="PF00196">
    <property type="entry name" value="GerE"/>
    <property type="match status" value="1"/>
</dbReference>
<keyword evidence="7" id="KW-1185">Reference proteome</keyword>
<organism evidence="6 7">
    <name type="scientific">Cellulomonas aerilata</name>
    <dbReference type="NCBI Taxonomy" id="515326"/>
    <lineage>
        <taxon>Bacteria</taxon>
        <taxon>Bacillati</taxon>
        <taxon>Actinomycetota</taxon>
        <taxon>Actinomycetes</taxon>
        <taxon>Micrococcales</taxon>
        <taxon>Cellulomonadaceae</taxon>
        <taxon>Cellulomonas</taxon>
    </lineage>
</organism>
<dbReference type="PROSITE" id="PS50043">
    <property type="entry name" value="HTH_LUXR_2"/>
    <property type="match status" value="1"/>
</dbReference>
<proteinExistence type="predicted"/>
<feature type="region of interest" description="Disordered" evidence="4">
    <location>
        <begin position="797"/>
        <end position="849"/>
    </location>
</feature>
<dbReference type="GO" id="GO:0006355">
    <property type="term" value="P:regulation of DNA-templated transcription"/>
    <property type="evidence" value="ECO:0007669"/>
    <property type="project" value="InterPro"/>
</dbReference>
<evidence type="ECO:0000256" key="4">
    <source>
        <dbReference type="SAM" id="MobiDB-lite"/>
    </source>
</evidence>
<dbReference type="InterPro" id="IPR011990">
    <property type="entry name" value="TPR-like_helical_dom_sf"/>
</dbReference>
<comment type="caution">
    <text evidence="6">The sequence shown here is derived from an EMBL/GenBank/DDBJ whole genome shotgun (WGS) entry which is preliminary data.</text>
</comment>
<gene>
    <name evidence="6" type="ORF">CAE01nite_21570</name>
</gene>
<dbReference type="GO" id="GO:0003677">
    <property type="term" value="F:DNA binding"/>
    <property type="evidence" value="ECO:0007669"/>
    <property type="project" value="UniProtKB-KW"/>
</dbReference>
<reference evidence="6 7" key="1">
    <citation type="submission" date="2019-07" db="EMBL/GenBank/DDBJ databases">
        <title>Whole genome shotgun sequence of Cellulomonas aerilata NBRC 106308.</title>
        <authorList>
            <person name="Hosoyama A."/>
            <person name="Uohara A."/>
            <person name="Ohji S."/>
            <person name="Ichikawa N."/>
        </authorList>
    </citation>
    <scope>NUCLEOTIDE SEQUENCE [LARGE SCALE GENOMIC DNA]</scope>
    <source>
        <strain evidence="6 7">NBRC 106308</strain>
    </source>
</reference>
<evidence type="ECO:0000259" key="5">
    <source>
        <dbReference type="PROSITE" id="PS50043"/>
    </source>
</evidence>
<dbReference type="SUPFAM" id="SSF52540">
    <property type="entry name" value="P-loop containing nucleoside triphosphate hydrolases"/>
    <property type="match status" value="1"/>
</dbReference>
<dbReference type="Proteomes" id="UP000321181">
    <property type="component" value="Unassembled WGS sequence"/>
</dbReference>
<dbReference type="SUPFAM" id="SSF46894">
    <property type="entry name" value="C-terminal effector domain of the bipartite response regulators"/>
    <property type="match status" value="1"/>
</dbReference>
<dbReference type="PANTHER" id="PTHR43214">
    <property type="entry name" value="TWO-COMPONENT RESPONSE REGULATOR"/>
    <property type="match status" value="1"/>
</dbReference>
<sequence>MTAVASSPAPGRPGGRGTRLDDLPGSVGLSGSVGAGAPDLSSPPAGASDGVPAAVQALAARLAADPHAPLTLGLSGVGGTGKTASLGALRTALRTGGRTVTTVRGGPGTEPSATAHGGGAVLVDDAHLLPDEALAVLLATVERPGSQVVVAFRPWPERPLLGELVHELRLRSATIALGPMDRATVCARAAAHLGRPAPALLVDHVLRVTGGVPRLVELLLSGTPTGAALSVGPRASAPLPWDLVAQVDGELGAPAGPLRAVVLALAVGTDPDLGTLATVLDLAPTAVGELLQAARAAGLLRSDGTLVPVVRQVALAATPAPRTQAVLAASIAADAAGGVAAVQVARRVGTLQLRSPELAAVLERAGDDMRETDPAQAASFYAAAVAAGATSPDTAVRRAVCEALAGDLDTALRLADDVLAGPRTTATAAAVHVAASAFAHRGLLRRSAELYTWLADSGGGPATLEPFAALGAGVPGRTGAPASAGDRAPTLWAGAEGLLVRGVRESLVGDGGAALPTLQQASGLLRAAGRGMLLPDTPDALAALAAVSGGEPVHAERVLDQALESGAGGPVARPRHQLLRAWSAMVAGRFDAARADMAEAVRTGRPLEPRDHLFHQALEIGIARRSSDLPGLVRLWPHAREALLGYEVDLFTLLPLGEIAVAAARLDQGHRLAVPRQRAQELLAAAGHPVLWATPMHWYGVHAAILAERPQDLEPHATALVRGAQVSRYAAILAEAGKVWMQVLAGRVDPTAVERAGRRLHSVGLGWDGSRLAGHAAARTTDHRTMSQLMQLARDLHRAVPGDRTTERPSERDGARPAERGSERVREQGSERPGDPAHQPARVHSVQPEPTEATIHLTERELEVARLVLAGLTYREISERLYISAKTVEHHVARMRQRLGLESRAELLAHLRARLADRG</sequence>
<dbReference type="InterPro" id="IPR000792">
    <property type="entry name" value="Tscrpt_reg_LuxR_C"/>
</dbReference>
<dbReference type="PROSITE" id="PS00622">
    <property type="entry name" value="HTH_LUXR_1"/>
    <property type="match status" value="1"/>
</dbReference>
<protein>
    <submittedName>
        <fullName evidence="6">LuxR family transcriptional regulator</fullName>
    </submittedName>
</protein>
<evidence type="ECO:0000256" key="1">
    <source>
        <dbReference type="ARBA" id="ARBA00023015"/>
    </source>
</evidence>
<feature type="domain" description="HTH luxR-type" evidence="5">
    <location>
        <begin position="850"/>
        <end position="915"/>
    </location>
</feature>
<dbReference type="AlphaFoldDB" id="A0A512DD86"/>
<feature type="compositionally biased region" description="Low complexity" evidence="4">
    <location>
        <begin position="23"/>
        <end position="38"/>
    </location>
</feature>